<organism evidence="9 10">
    <name type="scientific">Candidatus Ruania gallistercoris</name>
    <dbReference type="NCBI Taxonomy" id="2838746"/>
    <lineage>
        <taxon>Bacteria</taxon>
        <taxon>Bacillati</taxon>
        <taxon>Actinomycetota</taxon>
        <taxon>Actinomycetes</taxon>
        <taxon>Micrococcales</taxon>
        <taxon>Ruaniaceae</taxon>
        <taxon>Ruania</taxon>
    </lineage>
</organism>
<keyword evidence="4 7" id="KW-0500">Molybdenum</keyword>
<comment type="catalytic activity">
    <reaction evidence="6">
        <text>adenylyl-molybdopterin + molybdate = Mo-molybdopterin + AMP + H(+)</text>
        <dbReference type="Rhea" id="RHEA:35047"/>
        <dbReference type="ChEBI" id="CHEBI:15378"/>
        <dbReference type="ChEBI" id="CHEBI:36264"/>
        <dbReference type="ChEBI" id="CHEBI:62727"/>
        <dbReference type="ChEBI" id="CHEBI:71302"/>
        <dbReference type="ChEBI" id="CHEBI:456215"/>
        <dbReference type="EC" id="2.10.1.1"/>
    </reaction>
</comment>
<dbReference type="SMART" id="SM00852">
    <property type="entry name" value="MoCF_biosynth"/>
    <property type="match status" value="1"/>
</dbReference>
<keyword evidence="7" id="KW-0460">Magnesium</keyword>
<evidence type="ECO:0000313" key="9">
    <source>
        <dbReference type="EMBL" id="HIZ38269.1"/>
    </source>
</evidence>
<dbReference type="InterPro" id="IPR001453">
    <property type="entry name" value="MoaB/Mog_dom"/>
</dbReference>
<evidence type="ECO:0000259" key="8">
    <source>
        <dbReference type="SMART" id="SM00852"/>
    </source>
</evidence>
<dbReference type="Gene3D" id="2.170.190.11">
    <property type="entry name" value="Molybdopterin biosynthesis moea protein, domain 3"/>
    <property type="match status" value="1"/>
</dbReference>
<evidence type="ECO:0000256" key="3">
    <source>
        <dbReference type="ARBA" id="ARBA00010763"/>
    </source>
</evidence>
<dbReference type="PANTHER" id="PTHR10192">
    <property type="entry name" value="MOLYBDOPTERIN BIOSYNTHESIS PROTEIN"/>
    <property type="match status" value="1"/>
</dbReference>
<dbReference type="Gene3D" id="3.40.980.10">
    <property type="entry name" value="MoaB/Mog-like domain"/>
    <property type="match status" value="1"/>
</dbReference>
<dbReference type="EC" id="2.10.1.1" evidence="7"/>
<dbReference type="Pfam" id="PF03454">
    <property type="entry name" value="MoeA_C"/>
    <property type="match status" value="1"/>
</dbReference>
<comment type="function">
    <text evidence="1 7">Catalyzes the insertion of molybdate into adenylated molybdopterin with the concomitant release of AMP.</text>
</comment>
<dbReference type="Pfam" id="PF03453">
    <property type="entry name" value="MoeA_N"/>
    <property type="match status" value="1"/>
</dbReference>
<dbReference type="NCBIfam" id="NF045515">
    <property type="entry name" value="Glp_gephyrin"/>
    <property type="match status" value="1"/>
</dbReference>
<dbReference type="SUPFAM" id="SSF63882">
    <property type="entry name" value="MoeA N-terminal region -like"/>
    <property type="match status" value="1"/>
</dbReference>
<proteinExistence type="inferred from homology"/>
<dbReference type="SUPFAM" id="SSF63867">
    <property type="entry name" value="MoeA C-terminal domain-like"/>
    <property type="match status" value="1"/>
</dbReference>
<dbReference type="InterPro" id="IPR036688">
    <property type="entry name" value="MoeA_C_domain_IV_sf"/>
</dbReference>
<dbReference type="GO" id="GO:0006777">
    <property type="term" value="P:Mo-molybdopterin cofactor biosynthetic process"/>
    <property type="evidence" value="ECO:0007669"/>
    <property type="project" value="UniProtKB-UniRule"/>
</dbReference>
<dbReference type="Proteomes" id="UP000824037">
    <property type="component" value="Unassembled WGS sequence"/>
</dbReference>
<sequence length="405" mass="41625">MAKSVSAHLSAVLDLLGPLPPLDVLLTDASGCILAEDVTAAGDLPPEDLAAYDGYAVRTRDIDGAAEHSPVTLRVLADLLAGARHTERLVAHSGVRMASGAHLPAEADAVVPITGTDEGAASVTVHAEVPAGAGIRRTGEDLRAGELALASGRRVGDRQIALLAALGRARVSVHPRPRVVVLPVGDELRSPGLPAGAGGVYDANGHALATGVQDVGGRPFRAAAVGDDHSSLRETLEDQLVRADLILTTGGLSDGAHDTVKEVLTLLGEVRFDNVAIHPGRQFGIGTIGEGTPIVCLPGDPATAQIAFEVFVRPALLAMAGHGELYRPTVSAAMARGWTSATDRRQFVPVTLTGSPDAGYRATPLGPPERPSLNAMSRANALAVVPENVTEVAAGDTFACLVLES</sequence>
<dbReference type="EMBL" id="DXBY01000354">
    <property type="protein sequence ID" value="HIZ38269.1"/>
    <property type="molecule type" value="Genomic_DNA"/>
</dbReference>
<evidence type="ECO:0000256" key="6">
    <source>
        <dbReference type="ARBA" id="ARBA00047317"/>
    </source>
</evidence>
<reference evidence="9" key="2">
    <citation type="submission" date="2021-04" db="EMBL/GenBank/DDBJ databases">
        <authorList>
            <person name="Gilroy R."/>
        </authorList>
    </citation>
    <scope>NUCLEOTIDE SEQUENCE</scope>
    <source>
        <strain evidence="9">ChiGjej4B4-7305</strain>
    </source>
</reference>
<evidence type="ECO:0000256" key="4">
    <source>
        <dbReference type="ARBA" id="ARBA00022505"/>
    </source>
</evidence>
<keyword evidence="7" id="KW-0479">Metal-binding</keyword>
<comment type="similarity">
    <text evidence="3 7">Belongs to the MoeA family.</text>
</comment>
<comment type="pathway">
    <text evidence="2 7">Cofactor biosynthesis; molybdopterin biosynthesis.</text>
</comment>
<evidence type="ECO:0000256" key="5">
    <source>
        <dbReference type="ARBA" id="ARBA00023150"/>
    </source>
</evidence>
<gene>
    <name evidence="9" type="ORF">H9815_21030</name>
</gene>
<feature type="domain" description="MoaB/Mog" evidence="8">
    <location>
        <begin position="180"/>
        <end position="318"/>
    </location>
</feature>
<dbReference type="AlphaFoldDB" id="A0A9D2EIJ6"/>
<dbReference type="GO" id="GO:0061599">
    <property type="term" value="F:molybdopterin molybdotransferase activity"/>
    <property type="evidence" value="ECO:0007669"/>
    <property type="project" value="UniProtKB-UniRule"/>
</dbReference>
<comment type="caution">
    <text evidence="9">The sequence shown here is derived from an EMBL/GenBank/DDBJ whole genome shotgun (WGS) entry which is preliminary data.</text>
</comment>
<dbReference type="InterPro" id="IPR038987">
    <property type="entry name" value="MoeA-like"/>
</dbReference>
<dbReference type="InterPro" id="IPR005110">
    <property type="entry name" value="MoeA_linker/N"/>
</dbReference>
<evidence type="ECO:0000256" key="1">
    <source>
        <dbReference type="ARBA" id="ARBA00002901"/>
    </source>
</evidence>
<dbReference type="Pfam" id="PF00994">
    <property type="entry name" value="MoCF_biosynth"/>
    <property type="match status" value="1"/>
</dbReference>
<keyword evidence="7" id="KW-0808">Transferase</keyword>
<reference evidence="9" key="1">
    <citation type="journal article" date="2021" name="PeerJ">
        <title>Extensive microbial diversity within the chicken gut microbiome revealed by metagenomics and culture.</title>
        <authorList>
            <person name="Gilroy R."/>
            <person name="Ravi A."/>
            <person name="Getino M."/>
            <person name="Pursley I."/>
            <person name="Horton D.L."/>
            <person name="Alikhan N.F."/>
            <person name="Baker D."/>
            <person name="Gharbi K."/>
            <person name="Hall N."/>
            <person name="Watson M."/>
            <person name="Adriaenssens E.M."/>
            <person name="Foster-Nyarko E."/>
            <person name="Jarju S."/>
            <person name="Secka A."/>
            <person name="Antonio M."/>
            <person name="Oren A."/>
            <person name="Chaudhuri R.R."/>
            <person name="La Ragione R."/>
            <person name="Hildebrand F."/>
            <person name="Pallen M.J."/>
        </authorList>
    </citation>
    <scope>NUCLEOTIDE SEQUENCE</scope>
    <source>
        <strain evidence="9">ChiGjej4B4-7305</strain>
    </source>
</reference>
<dbReference type="InterPro" id="IPR036135">
    <property type="entry name" value="MoeA_linker/N_sf"/>
</dbReference>
<comment type="cofactor">
    <cofactor evidence="7">
        <name>Mg(2+)</name>
        <dbReference type="ChEBI" id="CHEBI:18420"/>
    </cofactor>
</comment>
<dbReference type="GO" id="GO:0046872">
    <property type="term" value="F:metal ion binding"/>
    <property type="evidence" value="ECO:0007669"/>
    <property type="project" value="UniProtKB-UniRule"/>
</dbReference>
<dbReference type="SUPFAM" id="SSF53218">
    <property type="entry name" value="Molybdenum cofactor biosynthesis proteins"/>
    <property type="match status" value="1"/>
</dbReference>
<dbReference type="NCBIfam" id="TIGR00177">
    <property type="entry name" value="molyb_syn"/>
    <property type="match status" value="1"/>
</dbReference>
<protein>
    <recommendedName>
        <fullName evidence="7">Molybdopterin molybdenumtransferase</fullName>
        <ecNumber evidence="7">2.10.1.1</ecNumber>
    </recommendedName>
</protein>
<dbReference type="Gene3D" id="3.90.105.10">
    <property type="entry name" value="Molybdopterin biosynthesis moea protein, domain 2"/>
    <property type="match status" value="1"/>
</dbReference>
<evidence type="ECO:0000256" key="2">
    <source>
        <dbReference type="ARBA" id="ARBA00005046"/>
    </source>
</evidence>
<dbReference type="GO" id="GO:0005829">
    <property type="term" value="C:cytosol"/>
    <property type="evidence" value="ECO:0007669"/>
    <property type="project" value="TreeGrafter"/>
</dbReference>
<name>A0A9D2EIJ6_9MICO</name>
<dbReference type="InterPro" id="IPR036425">
    <property type="entry name" value="MoaB/Mog-like_dom_sf"/>
</dbReference>
<dbReference type="InterPro" id="IPR005111">
    <property type="entry name" value="MoeA_C_domain_IV"/>
</dbReference>
<keyword evidence="5 7" id="KW-0501">Molybdenum cofactor biosynthesis</keyword>
<evidence type="ECO:0000313" key="10">
    <source>
        <dbReference type="Proteomes" id="UP000824037"/>
    </source>
</evidence>
<dbReference type="Gene3D" id="2.40.340.10">
    <property type="entry name" value="MoeA, C-terminal, domain IV"/>
    <property type="match status" value="1"/>
</dbReference>
<dbReference type="PANTHER" id="PTHR10192:SF5">
    <property type="entry name" value="GEPHYRIN"/>
    <property type="match status" value="1"/>
</dbReference>
<evidence type="ECO:0000256" key="7">
    <source>
        <dbReference type="RuleBase" id="RU365090"/>
    </source>
</evidence>
<dbReference type="CDD" id="cd00887">
    <property type="entry name" value="MoeA"/>
    <property type="match status" value="1"/>
</dbReference>
<accession>A0A9D2EIJ6</accession>